<dbReference type="PROSITE" id="PS51898">
    <property type="entry name" value="TYR_RECOMBINASE"/>
    <property type="match status" value="1"/>
</dbReference>
<dbReference type="Gene3D" id="1.10.150.130">
    <property type="match status" value="1"/>
</dbReference>
<evidence type="ECO:0000256" key="3">
    <source>
        <dbReference type="ARBA" id="ARBA00023172"/>
    </source>
</evidence>
<dbReference type="SUPFAM" id="SSF56349">
    <property type="entry name" value="DNA breaking-rejoining enzymes"/>
    <property type="match status" value="1"/>
</dbReference>
<proteinExistence type="predicted"/>
<dbReference type="InterPro" id="IPR011010">
    <property type="entry name" value="DNA_brk_join_enz"/>
</dbReference>
<evidence type="ECO:0000256" key="1">
    <source>
        <dbReference type="ARBA" id="ARBA00022908"/>
    </source>
</evidence>
<feature type="domain" description="Tyr recombinase" evidence="4">
    <location>
        <begin position="196"/>
        <end position="440"/>
    </location>
</feature>
<gene>
    <name evidence="5" type="ORF">YA0849_26520</name>
</gene>
<organism evidence="5 6">
    <name type="scientific">Pseudomonas veronii</name>
    <dbReference type="NCBI Taxonomy" id="76761"/>
    <lineage>
        <taxon>Bacteria</taxon>
        <taxon>Pseudomonadati</taxon>
        <taxon>Pseudomonadota</taxon>
        <taxon>Gammaproteobacteria</taxon>
        <taxon>Pseudomonadales</taxon>
        <taxon>Pseudomonadaceae</taxon>
        <taxon>Pseudomonas</taxon>
    </lineage>
</organism>
<dbReference type="PANTHER" id="PTHR30349">
    <property type="entry name" value="PHAGE INTEGRASE-RELATED"/>
    <property type="match status" value="1"/>
</dbReference>
<dbReference type="Proteomes" id="UP000614123">
    <property type="component" value="Unassembled WGS sequence"/>
</dbReference>
<keyword evidence="6" id="KW-1185">Reference proteome</keyword>
<evidence type="ECO:0000313" key="6">
    <source>
        <dbReference type="Proteomes" id="UP000614123"/>
    </source>
</evidence>
<dbReference type="InterPro" id="IPR013762">
    <property type="entry name" value="Integrase-like_cat_sf"/>
</dbReference>
<reference evidence="5 6" key="1">
    <citation type="submission" date="2020-12" db="EMBL/GenBank/DDBJ databases">
        <title>Comparative genomic insights into the epidemiology and virulence of plant pathogenic Pseudomonads from Turkey.</title>
        <authorList>
            <person name="Dillon M."/>
            <person name="Ruiz-Bedoya T."/>
            <person name="Bendalovic-Torma C."/>
            <person name="Guttman K.M."/>
            <person name="Kwak H."/>
            <person name="Middleton M.A."/>
            <person name="Wang P.W."/>
            <person name="Horuz S."/>
            <person name="Aysan Y."/>
            <person name="Guttman D.S."/>
        </authorList>
    </citation>
    <scope>NUCLEOTIDE SEQUENCE [LARGE SCALE GENOMIC DNA]</scope>
    <source>
        <strain evidence="5 6">S4_EA_3a</strain>
    </source>
</reference>
<dbReference type="Gene3D" id="1.10.443.10">
    <property type="entry name" value="Intergrase catalytic core"/>
    <property type="match status" value="1"/>
</dbReference>
<evidence type="ECO:0000313" key="5">
    <source>
        <dbReference type="EMBL" id="MBI6652542.1"/>
    </source>
</evidence>
<keyword evidence="2" id="KW-0238">DNA-binding</keyword>
<dbReference type="CDD" id="cd00397">
    <property type="entry name" value="DNA_BRE_C"/>
    <property type="match status" value="1"/>
</dbReference>
<protein>
    <submittedName>
        <fullName evidence="5">Tyrosine-type recombinase/integrase</fullName>
    </submittedName>
</protein>
<dbReference type="EMBL" id="JAEILD010000159">
    <property type="protein sequence ID" value="MBI6652542.1"/>
    <property type="molecule type" value="Genomic_DNA"/>
</dbReference>
<evidence type="ECO:0000259" key="4">
    <source>
        <dbReference type="PROSITE" id="PS51898"/>
    </source>
</evidence>
<accession>A0ABS0VN95</accession>
<dbReference type="Pfam" id="PF00589">
    <property type="entry name" value="Phage_integrase"/>
    <property type="match status" value="1"/>
</dbReference>
<sequence>MHTRYQTYENNFDSSNIPRPDYLAWSADDGYYPNFPVIIQSNNEPWLIANLYLTCKLERENGYESRTYRSIADHLLNFLRFLEDEGLSFLYLPQNNRLKVTFRYHKHLIELRDQGQISTSTASARINAIANFYRLIVAWGIIKRSEIPNPPFDEVHKKIQITSKHGTQNIINVRSHNLVIPNPTQSTQAEYIQDGGTLRPLTVTDQKLVLKALLSSSREYQLMFYLALFTGARIQTVGTIRAKNLKLQLDSDGNLRLPVGAGTFIDTKKGSPMTLLVPGWLVKDLLIYSHSGEATKRRGRSYYGDTEENYLFLSKNGVPYYTSKKELYDRQNPAVSRNTFLTDRANGASIQDGGSIRQHIHEMLLPRILEERPDFQSFTFHDLRATFGMNLLESQLDRLGDKSITSALDYVQQRMGHRDKETTMQYLNYKSRLEWKSHVQSEFEQSLFNYVNIAT</sequence>
<evidence type="ECO:0000256" key="2">
    <source>
        <dbReference type="ARBA" id="ARBA00023125"/>
    </source>
</evidence>
<name>A0ABS0VN95_PSEVE</name>
<dbReference type="InterPro" id="IPR050090">
    <property type="entry name" value="Tyrosine_recombinase_XerCD"/>
</dbReference>
<comment type="caution">
    <text evidence="5">The sequence shown here is derived from an EMBL/GenBank/DDBJ whole genome shotgun (WGS) entry which is preliminary data.</text>
</comment>
<keyword evidence="1" id="KW-0229">DNA integration</keyword>
<dbReference type="InterPro" id="IPR010998">
    <property type="entry name" value="Integrase_recombinase_N"/>
</dbReference>
<dbReference type="RefSeq" id="WP_198718643.1">
    <property type="nucleotide sequence ID" value="NZ_JAEILD010000159.1"/>
</dbReference>
<dbReference type="InterPro" id="IPR002104">
    <property type="entry name" value="Integrase_catalytic"/>
</dbReference>
<keyword evidence="3" id="KW-0233">DNA recombination</keyword>